<dbReference type="eggNOG" id="COG4430">
    <property type="taxonomic scope" value="Bacteria"/>
</dbReference>
<dbReference type="STRING" id="1239962.C943_04102"/>
<accession>M7XGW9</accession>
<evidence type="ECO:0000313" key="1">
    <source>
        <dbReference type="EMBL" id="EMS33783.1"/>
    </source>
</evidence>
<evidence type="ECO:0000313" key="2">
    <source>
        <dbReference type="Proteomes" id="UP000010953"/>
    </source>
</evidence>
<proteinExistence type="predicted"/>
<reference evidence="1" key="1">
    <citation type="submission" date="2013-01" db="EMBL/GenBank/DDBJ databases">
        <title>Genome assembly of Mariniradius saccharolyticus AK6.</title>
        <authorList>
            <person name="Vaidya B."/>
            <person name="Khatri I."/>
            <person name="Tanuku N.R.S."/>
            <person name="Subramanian S."/>
            <person name="Pinnaka A."/>
        </authorList>
    </citation>
    <scope>NUCLEOTIDE SEQUENCE [LARGE SCALE GENOMIC DNA]</scope>
    <source>
        <strain evidence="1">AK6</strain>
    </source>
</reference>
<evidence type="ECO:0008006" key="3">
    <source>
        <dbReference type="Google" id="ProtNLM"/>
    </source>
</evidence>
<dbReference type="InParanoid" id="M7XGW9"/>
<gene>
    <name evidence="1" type="ORF">C943_04102</name>
</gene>
<comment type="caution">
    <text evidence="1">The sequence shown here is derived from an EMBL/GenBank/DDBJ whole genome shotgun (WGS) entry which is preliminary data.</text>
</comment>
<dbReference type="OrthoDB" id="9796999at2"/>
<dbReference type="AlphaFoldDB" id="M7XGW9"/>
<sequence length="199" mass="23412">MERYNGVLTFQASNQEEWRKWLHENHLKEKSIWLIIYRKESGIPSVYYPEAVDEALCFGWIDSKPNKRDEVSYYQFFSKRNPKSKWSKVNKDKIERLVKEGRMHPAGTAMVALAKEKGTWSALEEVDQLILPADLAAEFDKNPQALSFWERFSKSSRRGIMEWILNAKRPETRNQRIEETVRLAGENKKANQYIPKTNS</sequence>
<dbReference type="Proteomes" id="UP000010953">
    <property type="component" value="Unassembled WGS sequence"/>
</dbReference>
<dbReference type="Pfam" id="PF13376">
    <property type="entry name" value="OmdA"/>
    <property type="match status" value="1"/>
</dbReference>
<keyword evidence="2" id="KW-1185">Reference proteome</keyword>
<protein>
    <recommendedName>
        <fullName evidence="3">Periplasmic membrane protein</fullName>
    </recommendedName>
</protein>
<dbReference type="EMBL" id="AMZY02000008">
    <property type="protein sequence ID" value="EMS33783.1"/>
    <property type="molecule type" value="Genomic_DNA"/>
</dbReference>
<name>M7XGW9_9BACT</name>
<organism evidence="1 2">
    <name type="scientific">Mariniradius saccharolyticus AK6</name>
    <dbReference type="NCBI Taxonomy" id="1239962"/>
    <lineage>
        <taxon>Bacteria</taxon>
        <taxon>Pseudomonadati</taxon>
        <taxon>Bacteroidota</taxon>
        <taxon>Cytophagia</taxon>
        <taxon>Cytophagales</taxon>
        <taxon>Cyclobacteriaceae</taxon>
        <taxon>Mariniradius</taxon>
    </lineage>
</organism>
<dbReference type="RefSeq" id="WP_008625773.1">
    <property type="nucleotide sequence ID" value="NZ_AMZY02000008.1"/>
</dbReference>